<dbReference type="EMBL" id="VJMG01000075">
    <property type="protein sequence ID" value="TRL34357.1"/>
    <property type="molecule type" value="Genomic_DNA"/>
</dbReference>
<dbReference type="GO" id="GO:0005737">
    <property type="term" value="C:cytoplasm"/>
    <property type="evidence" value="ECO:0007669"/>
    <property type="project" value="UniProtKB-SubCell"/>
</dbReference>
<comment type="similarity">
    <text evidence="2">Belongs to the RecX family.</text>
</comment>
<dbReference type="AlphaFoldDB" id="A0A549SXM8"/>
<organism evidence="6 7">
    <name type="scientific">Rhizobium straminoryzae</name>
    <dbReference type="NCBI Taxonomy" id="1387186"/>
    <lineage>
        <taxon>Bacteria</taxon>
        <taxon>Pseudomonadati</taxon>
        <taxon>Pseudomonadota</taxon>
        <taxon>Alphaproteobacteria</taxon>
        <taxon>Hyphomicrobiales</taxon>
        <taxon>Rhizobiaceae</taxon>
        <taxon>Rhizobium/Agrobacterium group</taxon>
        <taxon>Rhizobium</taxon>
    </lineage>
</organism>
<feature type="domain" description="RecX second three-helical" evidence="5">
    <location>
        <begin position="77"/>
        <end position="116"/>
    </location>
</feature>
<protein>
    <recommendedName>
        <fullName evidence="3">Regulatory protein RecX</fullName>
    </recommendedName>
</protein>
<keyword evidence="4" id="KW-0963">Cytoplasm</keyword>
<dbReference type="NCBIfam" id="NF001060">
    <property type="entry name" value="PRK00117.4-4"/>
    <property type="match status" value="1"/>
</dbReference>
<evidence type="ECO:0000256" key="2">
    <source>
        <dbReference type="ARBA" id="ARBA00009695"/>
    </source>
</evidence>
<comment type="caution">
    <text evidence="6">The sequence shown here is derived from an EMBL/GenBank/DDBJ whole genome shotgun (WGS) entry which is preliminary data.</text>
</comment>
<keyword evidence="7" id="KW-1185">Reference proteome</keyword>
<evidence type="ECO:0000256" key="3">
    <source>
        <dbReference type="ARBA" id="ARBA00018111"/>
    </source>
</evidence>
<comment type="subcellular location">
    <subcellularLocation>
        <location evidence="1">Cytoplasm</location>
    </subcellularLocation>
</comment>
<dbReference type="Proteomes" id="UP000316801">
    <property type="component" value="Unassembled WGS sequence"/>
</dbReference>
<dbReference type="InterPro" id="IPR053924">
    <property type="entry name" value="RecX_HTH_2nd"/>
</dbReference>
<dbReference type="Gene3D" id="1.10.10.10">
    <property type="entry name" value="Winged helix-like DNA-binding domain superfamily/Winged helix DNA-binding domain"/>
    <property type="match status" value="1"/>
</dbReference>
<evidence type="ECO:0000313" key="6">
    <source>
        <dbReference type="EMBL" id="TRL34357.1"/>
    </source>
</evidence>
<name>A0A549SXM8_9HYPH</name>
<dbReference type="InterPro" id="IPR036388">
    <property type="entry name" value="WH-like_DNA-bd_sf"/>
</dbReference>
<evidence type="ECO:0000256" key="1">
    <source>
        <dbReference type="ARBA" id="ARBA00004496"/>
    </source>
</evidence>
<dbReference type="RefSeq" id="WP_143127344.1">
    <property type="nucleotide sequence ID" value="NZ_VJMG01000075.1"/>
</dbReference>
<reference evidence="6 7" key="1">
    <citation type="submission" date="2019-07" db="EMBL/GenBank/DDBJ databases">
        <title>Ln-dependent methylotrophs.</title>
        <authorList>
            <person name="Tani A."/>
        </authorList>
    </citation>
    <scope>NUCLEOTIDE SEQUENCE [LARGE SCALE GENOMIC DNA]</scope>
    <source>
        <strain evidence="6 7">SM12</strain>
    </source>
</reference>
<evidence type="ECO:0000313" key="7">
    <source>
        <dbReference type="Proteomes" id="UP000316801"/>
    </source>
</evidence>
<gene>
    <name evidence="6" type="primary">recX</name>
    <name evidence="6" type="ORF">FNA46_21900</name>
</gene>
<dbReference type="Pfam" id="PF02631">
    <property type="entry name" value="RecX_HTH2"/>
    <property type="match status" value="1"/>
</dbReference>
<proteinExistence type="inferred from homology"/>
<accession>A0A549SXM8</accession>
<evidence type="ECO:0000259" key="5">
    <source>
        <dbReference type="Pfam" id="PF02631"/>
    </source>
</evidence>
<evidence type="ECO:0000256" key="4">
    <source>
        <dbReference type="ARBA" id="ARBA00022490"/>
    </source>
</evidence>
<sequence>MTDETDPPDSAPPTARMLSWARNSAAYRLSKRMMTERQLADAIRRRAREKFEGISETQLQALADSAVAFGLDMKALDDQAYAEIRTRSAGRAGKSKRAIAQTLVQKGVDRTIVAEAVQATDDLAAGVAYARRRAFGPFRRADLDEKQKAKEISAFARQGFGYEIGARIVAMEREEADEILSGQPFG</sequence>